<dbReference type="eggNOG" id="COG4585">
    <property type="taxonomic scope" value="Bacteria"/>
</dbReference>
<feature type="transmembrane region" description="Helical" evidence="9">
    <location>
        <begin position="7"/>
        <end position="26"/>
    </location>
</feature>
<comment type="caution">
    <text evidence="11">The sequence shown here is derived from an EMBL/GenBank/DDBJ whole genome shotgun (WGS) entry which is preliminary data.</text>
</comment>
<accession>D7WB24</accession>
<dbReference type="Gene3D" id="3.30.565.10">
    <property type="entry name" value="Histidine kinase-like ATPase, C-terminal domain"/>
    <property type="match status" value="1"/>
</dbReference>
<keyword evidence="9" id="KW-1133">Transmembrane helix</keyword>
<dbReference type="InterPro" id="IPR036890">
    <property type="entry name" value="HATPase_C_sf"/>
</dbReference>
<evidence type="ECO:0000256" key="7">
    <source>
        <dbReference type="ARBA" id="ARBA00022840"/>
    </source>
</evidence>
<keyword evidence="4" id="KW-0808">Transferase</keyword>
<organism evidence="11 12">
    <name type="scientific">Corynebacterium genitalium ATCC 33030</name>
    <dbReference type="NCBI Taxonomy" id="585529"/>
    <lineage>
        <taxon>Bacteria</taxon>
        <taxon>Bacillati</taxon>
        <taxon>Actinomycetota</taxon>
        <taxon>Actinomycetes</taxon>
        <taxon>Mycobacteriales</taxon>
        <taxon>Corynebacteriaceae</taxon>
        <taxon>Corynebacterium</taxon>
    </lineage>
</organism>
<evidence type="ECO:0000259" key="10">
    <source>
        <dbReference type="Pfam" id="PF07730"/>
    </source>
</evidence>
<dbReference type="InterPro" id="IPR050482">
    <property type="entry name" value="Sensor_HK_TwoCompSys"/>
</dbReference>
<dbReference type="GO" id="GO:0000155">
    <property type="term" value="F:phosphorelay sensor kinase activity"/>
    <property type="evidence" value="ECO:0007669"/>
    <property type="project" value="InterPro"/>
</dbReference>
<dbReference type="AlphaFoldDB" id="D7WB24"/>
<keyword evidence="3" id="KW-0597">Phosphoprotein</keyword>
<evidence type="ECO:0000313" key="12">
    <source>
        <dbReference type="Proteomes" id="UP000004208"/>
    </source>
</evidence>
<dbReference type="RefSeq" id="WP_005286877.1">
    <property type="nucleotide sequence ID" value="NZ_CM000961.1"/>
</dbReference>
<evidence type="ECO:0000256" key="2">
    <source>
        <dbReference type="ARBA" id="ARBA00012438"/>
    </source>
</evidence>
<feature type="domain" description="Signal transduction histidine kinase subgroup 3 dimerisation and phosphoacceptor" evidence="10">
    <location>
        <begin position="185"/>
        <end position="245"/>
    </location>
</feature>
<sequence>MRVKNGDLVVAALAAVLAIMHTGVLFSDWAGAADWAQAVLSWGFVGALAVWRSHPRWSAGLMVGLNAAWSALWILAPVNIGYTLWVVLVPLGVFTARRWCSTPFSRGVSAAALVWSFASPFMWTWGEDFILYYRTPVDAVISLALHWAAIAVAFLFAKNLVAEQAARANEARMREQLLVTARDEERRETAREIHDVLGHTLTLIKVQANAGLAGGHEREALETIQAVAGDALADIRGLVRDLREENAGLQPAPGLRDIPELVERFRDAGLNVTLDLSEVSVPAVTGLAAHRIVAESVTNAAKHQVDPVVHVTVEPAEGGVAVAVVSTGRRAPQPGAGAGIEGMRERARATGGTLDVTYDGDTVTVNARLGV</sequence>
<feature type="transmembrane region" description="Helical" evidence="9">
    <location>
        <begin position="107"/>
        <end position="125"/>
    </location>
</feature>
<dbReference type="EC" id="2.7.13.3" evidence="2"/>
<dbReference type="Pfam" id="PF07730">
    <property type="entry name" value="HisKA_3"/>
    <property type="match status" value="1"/>
</dbReference>
<keyword evidence="7" id="KW-0067">ATP-binding</keyword>
<evidence type="ECO:0000256" key="6">
    <source>
        <dbReference type="ARBA" id="ARBA00022777"/>
    </source>
</evidence>
<protein>
    <recommendedName>
        <fullName evidence="2">histidine kinase</fullName>
        <ecNumber evidence="2">2.7.13.3</ecNumber>
    </recommendedName>
</protein>
<keyword evidence="9" id="KW-0472">Membrane</keyword>
<keyword evidence="9" id="KW-0812">Transmembrane</keyword>
<dbReference type="Gene3D" id="1.20.5.1930">
    <property type="match status" value="1"/>
</dbReference>
<dbReference type="PANTHER" id="PTHR24421">
    <property type="entry name" value="NITRATE/NITRITE SENSOR PROTEIN NARX-RELATED"/>
    <property type="match status" value="1"/>
</dbReference>
<dbReference type="OrthoDB" id="227596at2"/>
<dbReference type="EMBL" id="ACLJ02000001">
    <property type="protein sequence ID" value="EFK55055.1"/>
    <property type="molecule type" value="Genomic_DNA"/>
</dbReference>
<keyword evidence="12" id="KW-1185">Reference proteome</keyword>
<dbReference type="GO" id="GO:0046983">
    <property type="term" value="F:protein dimerization activity"/>
    <property type="evidence" value="ECO:0007669"/>
    <property type="project" value="InterPro"/>
</dbReference>
<keyword evidence="5" id="KW-0547">Nucleotide-binding</keyword>
<proteinExistence type="predicted"/>
<keyword evidence="6 11" id="KW-0418">Kinase</keyword>
<gene>
    <name evidence="11" type="ORF">HMPREF0291_10313</name>
</gene>
<feature type="transmembrane region" description="Helical" evidence="9">
    <location>
        <begin position="137"/>
        <end position="157"/>
    </location>
</feature>
<reference evidence="11" key="1">
    <citation type="submission" date="2010-06" db="EMBL/GenBank/DDBJ databases">
        <authorList>
            <person name="Muzny D."/>
            <person name="Qin X."/>
            <person name="Buhay C."/>
            <person name="Dugan-Rocha S."/>
            <person name="Ding Y."/>
            <person name="Chen G."/>
            <person name="Hawes A."/>
            <person name="Holder M."/>
            <person name="Jhangiani S."/>
            <person name="Johnson A."/>
            <person name="Khan Z."/>
            <person name="Li Z."/>
            <person name="Liu W."/>
            <person name="Liu X."/>
            <person name="Perez L."/>
            <person name="Shen H."/>
            <person name="Wang Q."/>
            <person name="Watt J."/>
            <person name="Xi L."/>
            <person name="Xin Y."/>
            <person name="Zhou J."/>
            <person name="Deng J."/>
            <person name="Jiang H."/>
            <person name="Liu Y."/>
            <person name="Qu J."/>
            <person name="Song X.-Z."/>
            <person name="Zhang L."/>
            <person name="Villasana D."/>
            <person name="Johnson A."/>
            <person name="Liu J."/>
            <person name="Liyanage D."/>
            <person name="Lorensuhewa L."/>
            <person name="Robinson T."/>
            <person name="Song A."/>
            <person name="Song B.-B."/>
            <person name="Dinh H."/>
            <person name="Thornton R."/>
            <person name="Coyle M."/>
            <person name="Francisco L."/>
            <person name="Jackson L."/>
            <person name="Javaid M."/>
            <person name="Korchina V."/>
            <person name="Kovar C."/>
            <person name="Mata R."/>
            <person name="Mathew T."/>
            <person name="Ngo R."/>
            <person name="Nguyen L."/>
            <person name="Nguyen N."/>
            <person name="Okwuonu G."/>
            <person name="Ongeri F."/>
            <person name="Pham C."/>
            <person name="Simmons D."/>
            <person name="Wilczek-Boney K."/>
            <person name="Hale W."/>
            <person name="Jakkamsetti A."/>
            <person name="Pham P."/>
            <person name="Ruth R."/>
            <person name="San Lucas F."/>
            <person name="Warren J."/>
            <person name="Zhang J."/>
            <person name="Zhao Z."/>
            <person name="Zhou C."/>
            <person name="Zhu D."/>
            <person name="Lee S."/>
            <person name="Bess C."/>
            <person name="Blankenburg K."/>
            <person name="Forbes L."/>
            <person name="Fu Q."/>
            <person name="Gubbala S."/>
            <person name="Hirani K."/>
            <person name="Jayaseelan J.C."/>
            <person name="Lara F."/>
            <person name="Munidasa M."/>
            <person name="Palculict T."/>
            <person name="Patil S."/>
            <person name="Pu L.-L."/>
            <person name="Saada N."/>
            <person name="Tang L."/>
            <person name="Weissenberger G."/>
            <person name="Zhu Y."/>
            <person name="Hemphill L."/>
            <person name="Shang Y."/>
            <person name="Youmans B."/>
            <person name="Ayvaz T."/>
            <person name="Ross M."/>
            <person name="Santibanez J."/>
            <person name="Aqrawi P."/>
            <person name="Gross S."/>
            <person name="Joshi V."/>
            <person name="Fowler G."/>
            <person name="Nazareth L."/>
            <person name="Reid J."/>
            <person name="Worley K."/>
            <person name="Petrosino J."/>
            <person name="Highlander S."/>
            <person name="Gibbs R."/>
        </authorList>
    </citation>
    <scope>NUCLEOTIDE SEQUENCE [LARGE SCALE GENOMIC DNA]</scope>
    <source>
        <strain evidence="11">ATCC 33030</strain>
    </source>
</reference>
<evidence type="ECO:0000256" key="5">
    <source>
        <dbReference type="ARBA" id="ARBA00022741"/>
    </source>
</evidence>
<evidence type="ECO:0000256" key="1">
    <source>
        <dbReference type="ARBA" id="ARBA00000085"/>
    </source>
</evidence>
<dbReference type="Proteomes" id="UP000004208">
    <property type="component" value="Unassembled WGS sequence"/>
</dbReference>
<dbReference type="HOGENOM" id="CLU_000445_20_1_11"/>
<dbReference type="InterPro" id="IPR011712">
    <property type="entry name" value="Sig_transdc_His_kin_sub3_dim/P"/>
</dbReference>
<evidence type="ECO:0000256" key="3">
    <source>
        <dbReference type="ARBA" id="ARBA00022553"/>
    </source>
</evidence>
<comment type="catalytic activity">
    <reaction evidence="1">
        <text>ATP + protein L-histidine = ADP + protein N-phospho-L-histidine.</text>
        <dbReference type="EC" id="2.7.13.3"/>
    </reaction>
</comment>
<dbReference type="GO" id="GO:0005524">
    <property type="term" value="F:ATP binding"/>
    <property type="evidence" value="ECO:0007669"/>
    <property type="project" value="UniProtKB-KW"/>
</dbReference>
<name>D7WB24_9CORY</name>
<evidence type="ECO:0000256" key="4">
    <source>
        <dbReference type="ARBA" id="ARBA00022679"/>
    </source>
</evidence>
<dbReference type="SUPFAM" id="SSF55874">
    <property type="entry name" value="ATPase domain of HSP90 chaperone/DNA topoisomerase II/histidine kinase"/>
    <property type="match status" value="1"/>
</dbReference>
<evidence type="ECO:0000313" key="11">
    <source>
        <dbReference type="EMBL" id="EFK55055.1"/>
    </source>
</evidence>
<dbReference type="STRING" id="585529.HMPREF0291_10313"/>
<dbReference type="GO" id="GO:0016020">
    <property type="term" value="C:membrane"/>
    <property type="evidence" value="ECO:0007669"/>
    <property type="project" value="InterPro"/>
</dbReference>
<evidence type="ECO:0000256" key="9">
    <source>
        <dbReference type="SAM" id="Phobius"/>
    </source>
</evidence>
<keyword evidence="8" id="KW-0902">Two-component regulatory system</keyword>
<evidence type="ECO:0000256" key="8">
    <source>
        <dbReference type="ARBA" id="ARBA00023012"/>
    </source>
</evidence>
<feature type="transmembrane region" description="Helical" evidence="9">
    <location>
        <begin position="82"/>
        <end position="100"/>
    </location>
</feature>
<dbReference type="PANTHER" id="PTHR24421:SF10">
    <property type="entry name" value="NITRATE_NITRITE SENSOR PROTEIN NARQ"/>
    <property type="match status" value="1"/>
</dbReference>
<dbReference type="CDD" id="cd16917">
    <property type="entry name" value="HATPase_UhpB-NarQ-NarX-like"/>
    <property type="match status" value="1"/>
</dbReference>